<dbReference type="SFLD" id="SFLDS00029">
    <property type="entry name" value="Radical_SAM"/>
    <property type="match status" value="1"/>
</dbReference>
<dbReference type="Pfam" id="PF04055">
    <property type="entry name" value="Radical_SAM"/>
    <property type="match status" value="1"/>
</dbReference>
<dbReference type="NCBIfam" id="TIGR03975">
    <property type="entry name" value="rSAM_ocin_1"/>
    <property type="match status" value="1"/>
</dbReference>
<feature type="domain" description="Elp3/MiaA/NifB-like radical SAM core" evidence="6">
    <location>
        <begin position="252"/>
        <end position="463"/>
    </location>
</feature>
<keyword evidence="2" id="KW-0949">S-adenosyl-L-methionine</keyword>
<evidence type="ECO:0000313" key="7">
    <source>
        <dbReference type="EMBL" id="MDC8016123.1"/>
    </source>
</evidence>
<dbReference type="InterPro" id="IPR006638">
    <property type="entry name" value="Elp3/MiaA/NifB-like_rSAM"/>
</dbReference>
<dbReference type="GO" id="GO:0051536">
    <property type="term" value="F:iron-sulfur cluster binding"/>
    <property type="evidence" value="ECO:0007669"/>
    <property type="project" value="UniProtKB-KW"/>
</dbReference>
<evidence type="ECO:0000256" key="2">
    <source>
        <dbReference type="ARBA" id="ARBA00022691"/>
    </source>
</evidence>
<evidence type="ECO:0000256" key="1">
    <source>
        <dbReference type="ARBA" id="ARBA00001966"/>
    </source>
</evidence>
<gene>
    <name evidence="7" type="ORF">OD750_026655</name>
</gene>
<dbReference type="GO" id="GO:0003824">
    <property type="term" value="F:catalytic activity"/>
    <property type="evidence" value="ECO:0007669"/>
    <property type="project" value="InterPro"/>
</dbReference>
<dbReference type="CDD" id="cd01335">
    <property type="entry name" value="Radical_SAM"/>
    <property type="match status" value="1"/>
</dbReference>
<dbReference type="PANTHER" id="PTHR43409:SF7">
    <property type="entry name" value="BLL1977 PROTEIN"/>
    <property type="match status" value="1"/>
</dbReference>
<dbReference type="SMART" id="SM00729">
    <property type="entry name" value="Elp3"/>
    <property type="match status" value="1"/>
</dbReference>
<dbReference type="InterPro" id="IPR013785">
    <property type="entry name" value="Aldolase_TIM"/>
</dbReference>
<evidence type="ECO:0000259" key="6">
    <source>
        <dbReference type="SMART" id="SM00729"/>
    </source>
</evidence>
<proteinExistence type="predicted"/>
<dbReference type="EMBL" id="JAOVZO020000023">
    <property type="protein sequence ID" value="MDC8016123.1"/>
    <property type="molecule type" value="Genomic_DNA"/>
</dbReference>
<dbReference type="AlphaFoldDB" id="A0A9X4BKW5"/>
<comment type="cofactor">
    <cofactor evidence="1">
        <name>[4Fe-4S] cluster</name>
        <dbReference type="ChEBI" id="CHEBI:49883"/>
    </cofactor>
</comment>
<dbReference type="InterPro" id="IPR058240">
    <property type="entry name" value="rSAM_sf"/>
</dbReference>
<keyword evidence="4" id="KW-0408">Iron</keyword>
<dbReference type="Gene3D" id="3.20.20.70">
    <property type="entry name" value="Aldolase class I"/>
    <property type="match status" value="1"/>
</dbReference>
<keyword evidence="5" id="KW-0411">Iron-sulfur</keyword>
<dbReference type="RefSeq" id="WP_263542590.1">
    <property type="nucleotide sequence ID" value="NZ_JAOVZO020000023.1"/>
</dbReference>
<reference evidence="7" key="1">
    <citation type="submission" date="2023-02" db="EMBL/GenBank/DDBJ databases">
        <title>Tahibacter soli sp. nov. isolated from soil.</title>
        <authorList>
            <person name="Baek J.H."/>
            <person name="Lee J.K."/>
            <person name="Choi D.G."/>
            <person name="Jeon C.O."/>
        </authorList>
    </citation>
    <scope>NUCLEOTIDE SEQUENCE</scope>
    <source>
        <strain evidence="7">BL</strain>
    </source>
</reference>
<sequence length="638" mass="68828">MTPQVLICVAPVLSALRPALGPATLKAGLAAAGIAAEVVYLNLDFAEYCGLADNEWLAEDIPTHLLAGDWLFAHLLAPDAAPAARAHAERLAEQVGPRRWRDLARLRARCGDFVEAAARRIAARAAPLVGFSTVFQQTGASLALAARLKQLAPATHVCFGGANCHGPMGPALLERYAQIDSVFTGNADGVFTEFAQALLAGRARALPGMVLRDHAPCTLPPPSPPLDSLPIPDHGEYFEQLAGRPFAAQLRPAVTYESSRGCWWGQKHHCTFCGLNSDSMAFKVKSAPRVRAELDAQARRYGVTRFCAADNILALDHIEAVFAPLAADATGWRFFYEIKANLSEARLRTLARAGVTWVQPGIESLDDDVLRIMRKGVTALANVRLLRNCTELGMGAAWNILYGFPDEPPDAYARMTHRLPLLEHLRPPTSCSRIRIDRFSPNYEQAAAMGFDDVAPAPAYAALYGGDAQWLARVAYFFDGRPPQGERFDYVDALRAAVARWRAAWYGGDAAPELRLERLGPVTLLKDTRGCAVQPLHLLEPAQVALLDACGDPTPVARMLAQHAADWPGDAAARFSELVALRLVLVDGNAALSLPIDGAGAVIGAAERADYPWGYWLPAPDPIPHPADRPAAAVELPS</sequence>
<evidence type="ECO:0000313" key="8">
    <source>
        <dbReference type="Proteomes" id="UP001139971"/>
    </source>
</evidence>
<organism evidence="7 8">
    <name type="scientific">Tahibacter soli</name>
    <dbReference type="NCBI Taxonomy" id="2983605"/>
    <lineage>
        <taxon>Bacteria</taxon>
        <taxon>Pseudomonadati</taxon>
        <taxon>Pseudomonadota</taxon>
        <taxon>Gammaproteobacteria</taxon>
        <taxon>Lysobacterales</taxon>
        <taxon>Rhodanobacteraceae</taxon>
        <taxon>Tahibacter</taxon>
    </lineage>
</organism>
<dbReference type="GO" id="GO:0005829">
    <property type="term" value="C:cytosol"/>
    <property type="evidence" value="ECO:0007669"/>
    <property type="project" value="TreeGrafter"/>
</dbReference>
<dbReference type="Proteomes" id="UP001139971">
    <property type="component" value="Unassembled WGS sequence"/>
</dbReference>
<dbReference type="SUPFAM" id="SSF102114">
    <property type="entry name" value="Radical SAM enzymes"/>
    <property type="match status" value="1"/>
</dbReference>
<dbReference type="InterPro" id="IPR051198">
    <property type="entry name" value="BchE-like"/>
</dbReference>
<evidence type="ECO:0000256" key="3">
    <source>
        <dbReference type="ARBA" id="ARBA00022723"/>
    </source>
</evidence>
<keyword evidence="3" id="KW-0479">Metal-binding</keyword>
<dbReference type="PANTHER" id="PTHR43409">
    <property type="entry name" value="ANAEROBIC MAGNESIUM-PROTOPORPHYRIN IX MONOMETHYL ESTER CYCLASE-RELATED"/>
    <property type="match status" value="1"/>
</dbReference>
<evidence type="ECO:0000256" key="4">
    <source>
        <dbReference type="ARBA" id="ARBA00023004"/>
    </source>
</evidence>
<keyword evidence="8" id="KW-1185">Reference proteome</keyword>
<protein>
    <submittedName>
        <fullName evidence="7">RiPP maturation radical SAM C-methyltransferase</fullName>
    </submittedName>
</protein>
<dbReference type="SFLD" id="SFLDF00324">
    <property type="entry name" value="bacteriocin_maturation"/>
    <property type="match status" value="1"/>
</dbReference>
<comment type="caution">
    <text evidence="7">The sequence shown here is derived from an EMBL/GenBank/DDBJ whole genome shotgun (WGS) entry which is preliminary data.</text>
</comment>
<dbReference type="SFLD" id="SFLDG01082">
    <property type="entry name" value="B12-binding_domain_containing"/>
    <property type="match status" value="1"/>
</dbReference>
<accession>A0A9X4BKW5</accession>
<dbReference type="InterPro" id="IPR023984">
    <property type="entry name" value="rSAM_ocin_1"/>
</dbReference>
<dbReference type="GO" id="GO:0046872">
    <property type="term" value="F:metal ion binding"/>
    <property type="evidence" value="ECO:0007669"/>
    <property type="project" value="UniProtKB-KW"/>
</dbReference>
<name>A0A9X4BKW5_9GAMM</name>
<evidence type="ECO:0000256" key="5">
    <source>
        <dbReference type="ARBA" id="ARBA00023014"/>
    </source>
</evidence>
<dbReference type="InterPro" id="IPR007197">
    <property type="entry name" value="rSAM"/>
</dbReference>